<comment type="caution">
    <text evidence="1">The sequence shown here is derived from an EMBL/GenBank/DDBJ whole genome shotgun (WGS) entry which is preliminary data.</text>
</comment>
<name>A0A6I2USP6_9FIRM</name>
<dbReference type="RefSeq" id="WP_154620013.1">
    <property type="nucleotide sequence ID" value="NZ_VUNL01000003.1"/>
</dbReference>
<sequence length="92" mass="10025">MSKWVDIRDTAVDALGLDEVGKTMKGNLNHWLMSEGMDVISVAADKVIDQCKKDAPNEKGWCKVRDAFVLPLAIQGGLTVLKVVLEKAAAEQ</sequence>
<dbReference type="Proteomes" id="UP000430222">
    <property type="component" value="Unassembled WGS sequence"/>
</dbReference>
<evidence type="ECO:0000313" key="2">
    <source>
        <dbReference type="Proteomes" id="UP000430222"/>
    </source>
</evidence>
<dbReference type="EMBL" id="VUNL01000003">
    <property type="protein sequence ID" value="MSV24237.1"/>
    <property type="molecule type" value="Genomic_DNA"/>
</dbReference>
<protein>
    <submittedName>
        <fullName evidence="1">Uncharacterized protein</fullName>
    </submittedName>
</protein>
<dbReference type="AlphaFoldDB" id="A0A6I2USP6"/>
<organism evidence="1 2">
    <name type="scientific">Selenomonas montiformis</name>
    <dbReference type="NCBI Taxonomy" id="2652285"/>
    <lineage>
        <taxon>Bacteria</taxon>
        <taxon>Bacillati</taxon>
        <taxon>Bacillota</taxon>
        <taxon>Negativicutes</taxon>
        <taxon>Selenomonadales</taxon>
        <taxon>Selenomonadaceae</taxon>
        <taxon>Selenomonas</taxon>
    </lineage>
</organism>
<reference evidence="1 2" key="1">
    <citation type="submission" date="2019-08" db="EMBL/GenBank/DDBJ databases">
        <title>In-depth cultivation of the pig gut microbiome towards novel bacterial diversity and tailored functional studies.</title>
        <authorList>
            <person name="Wylensek D."/>
            <person name="Hitch T.C.A."/>
            <person name="Clavel T."/>
        </authorList>
    </citation>
    <scope>NUCLEOTIDE SEQUENCE [LARGE SCALE GENOMIC DNA]</scope>
    <source>
        <strain evidence="2">WCA-380-WT-3B3</strain>
    </source>
</reference>
<gene>
    <name evidence="1" type="ORF">FYJ78_03350</name>
</gene>
<accession>A0A6I2USP6</accession>
<keyword evidence="2" id="KW-1185">Reference proteome</keyword>
<evidence type="ECO:0000313" key="1">
    <source>
        <dbReference type="EMBL" id="MSV24237.1"/>
    </source>
</evidence>
<proteinExistence type="predicted"/>